<gene>
    <name evidence="2" type="ORF">MNBD_GAMMA03-987</name>
</gene>
<protein>
    <recommendedName>
        <fullName evidence="1">PilZ domain-containing protein</fullName>
    </recommendedName>
</protein>
<dbReference type="GO" id="GO:0035438">
    <property type="term" value="F:cyclic-di-GMP binding"/>
    <property type="evidence" value="ECO:0007669"/>
    <property type="project" value="InterPro"/>
</dbReference>
<dbReference type="Pfam" id="PF07238">
    <property type="entry name" value="PilZ"/>
    <property type="match status" value="1"/>
</dbReference>
<dbReference type="Gene3D" id="2.40.10.220">
    <property type="entry name" value="predicted glycosyltransferase like domains"/>
    <property type="match status" value="1"/>
</dbReference>
<dbReference type="AlphaFoldDB" id="A0A3B0VYQ8"/>
<organism evidence="2">
    <name type="scientific">hydrothermal vent metagenome</name>
    <dbReference type="NCBI Taxonomy" id="652676"/>
    <lineage>
        <taxon>unclassified sequences</taxon>
        <taxon>metagenomes</taxon>
        <taxon>ecological metagenomes</taxon>
    </lineage>
</organism>
<dbReference type="EMBL" id="UOFC01000052">
    <property type="protein sequence ID" value="VAW45293.1"/>
    <property type="molecule type" value="Genomic_DNA"/>
</dbReference>
<evidence type="ECO:0000313" key="2">
    <source>
        <dbReference type="EMBL" id="VAW45293.1"/>
    </source>
</evidence>
<feature type="domain" description="PilZ" evidence="1">
    <location>
        <begin position="5"/>
        <end position="105"/>
    </location>
</feature>
<name>A0A3B0VYQ8_9ZZZZ</name>
<evidence type="ECO:0000259" key="1">
    <source>
        <dbReference type="Pfam" id="PF07238"/>
    </source>
</evidence>
<reference evidence="2" key="1">
    <citation type="submission" date="2018-06" db="EMBL/GenBank/DDBJ databases">
        <authorList>
            <person name="Zhirakovskaya E."/>
        </authorList>
    </citation>
    <scope>NUCLEOTIDE SEQUENCE</scope>
</reference>
<proteinExistence type="predicted"/>
<sequence length="107" mass="12552">MADEKRIFERFVARFPAKFKDSMEDFGNSVYLRNASANGAKFSTRERVQMHDTVTLEVQLPQERTPMAIQGEVVRIKEQKYNVWDIGLEIQDINLMNMARLYRHVVS</sequence>
<accession>A0A3B0VYQ8</accession>
<dbReference type="InterPro" id="IPR009875">
    <property type="entry name" value="PilZ_domain"/>
</dbReference>
<dbReference type="SUPFAM" id="SSF141371">
    <property type="entry name" value="PilZ domain-like"/>
    <property type="match status" value="1"/>
</dbReference>